<name>A0A371FEZ6_MUCPR</name>
<feature type="compositionally biased region" description="Basic and acidic residues" evidence="1">
    <location>
        <begin position="65"/>
        <end position="100"/>
    </location>
</feature>
<protein>
    <submittedName>
        <fullName evidence="2">Uncharacterized protein</fullName>
    </submittedName>
</protein>
<accession>A0A371FEZ6</accession>
<feature type="non-terminal residue" evidence="2">
    <location>
        <position position="1"/>
    </location>
</feature>
<sequence>NFTPLKEKRTQILREIYHTHLLEFLKEVKRRMLGSNRSDWCETFQAQIERLIQEGHLGHYVLQRNEGDHANPRTSEREVEDEQRQTDREVTQGEDGQRERSRSRRRADTWYCGTIVTISGGSATTTKAGVDTTPFSVITFDEKDMRYGPSWLDDSMVISVIAAKYKIERVLTDQGSSANILY</sequence>
<proteinExistence type="predicted"/>
<gene>
    <name evidence="2" type="ORF">CR513_43066</name>
</gene>
<reference evidence="2" key="1">
    <citation type="submission" date="2018-05" db="EMBL/GenBank/DDBJ databases">
        <title>Draft genome of Mucuna pruriens seed.</title>
        <authorList>
            <person name="Nnadi N.E."/>
            <person name="Vos R."/>
            <person name="Hasami M.H."/>
            <person name="Devisetty U.K."/>
            <person name="Aguiy J.C."/>
        </authorList>
    </citation>
    <scope>NUCLEOTIDE SEQUENCE [LARGE SCALE GENOMIC DNA]</scope>
    <source>
        <strain evidence="2">JCA_2017</strain>
    </source>
</reference>
<dbReference type="AlphaFoldDB" id="A0A371FEZ6"/>
<evidence type="ECO:0000313" key="3">
    <source>
        <dbReference type="Proteomes" id="UP000257109"/>
    </source>
</evidence>
<dbReference type="Proteomes" id="UP000257109">
    <property type="component" value="Unassembled WGS sequence"/>
</dbReference>
<evidence type="ECO:0000256" key="1">
    <source>
        <dbReference type="SAM" id="MobiDB-lite"/>
    </source>
</evidence>
<feature type="region of interest" description="Disordered" evidence="1">
    <location>
        <begin position="64"/>
        <end position="105"/>
    </location>
</feature>
<dbReference type="EMBL" id="QJKJ01009350">
    <property type="protein sequence ID" value="RDX76892.1"/>
    <property type="molecule type" value="Genomic_DNA"/>
</dbReference>
<evidence type="ECO:0000313" key="2">
    <source>
        <dbReference type="EMBL" id="RDX76892.1"/>
    </source>
</evidence>
<keyword evidence="3" id="KW-1185">Reference proteome</keyword>
<comment type="caution">
    <text evidence="2">The sequence shown here is derived from an EMBL/GenBank/DDBJ whole genome shotgun (WGS) entry which is preliminary data.</text>
</comment>
<organism evidence="2 3">
    <name type="scientific">Mucuna pruriens</name>
    <name type="common">Velvet bean</name>
    <name type="synonym">Dolichos pruriens</name>
    <dbReference type="NCBI Taxonomy" id="157652"/>
    <lineage>
        <taxon>Eukaryota</taxon>
        <taxon>Viridiplantae</taxon>
        <taxon>Streptophyta</taxon>
        <taxon>Embryophyta</taxon>
        <taxon>Tracheophyta</taxon>
        <taxon>Spermatophyta</taxon>
        <taxon>Magnoliopsida</taxon>
        <taxon>eudicotyledons</taxon>
        <taxon>Gunneridae</taxon>
        <taxon>Pentapetalae</taxon>
        <taxon>rosids</taxon>
        <taxon>fabids</taxon>
        <taxon>Fabales</taxon>
        <taxon>Fabaceae</taxon>
        <taxon>Papilionoideae</taxon>
        <taxon>50 kb inversion clade</taxon>
        <taxon>NPAAA clade</taxon>
        <taxon>indigoferoid/millettioid clade</taxon>
        <taxon>Phaseoleae</taxon>
        <taxon>Mucuna</taxon>
    </lineage>
</organism>